<sequence>MYIETSAPQTRGQKAQLLSPIYSGTNQPSCLKFWYSMFGQSMGTLNVYTIIGGTYTQVWNKSGYYLVYVPG</sequence>
<comment type="caution">
    <text evidence="2">The sequence shown here is derived from an EMBL/GenBank/DDBJ whole genome shotgun (WGS) entry which is preliminary data.</text>
</comment>
<reference evidence="2" key="2">
    <citation type="submission" date="2020-11" db="EMBL/GenBank/DDBJ databases">
        <authorList>
            <person name="McCartney M.A."/>
            <person name="Auch B."/>
            <person name="Kono T."/>
            <person name="Mallez S."/>
            <person name="Becker A."/>
            <person name="Gohl D.M."/>
            <person name="Silverstein K.A.T."/>
            <person name="Koren S."/>
            <person name="Bechman K.B."/>
            <person name="Herman A."/>
            <person name="Abrahante J.E."/>
            <person name="Garbe J."/>
        </authorList>
    </citation>
    <scope>NUCLEOTIDE SEQUENCE</scope>
    <source>
        <strain evidence="2">Duluth1</strain>
        <tissue evidence="2">Whole animal</tissue>
    </source>
</reference>
<dbReference type="Pfam" id="PF00629">
    <property type="entry name" value="MAM"/>
    <property type="match status" value="1"/>
</dbReference>
<dbReference type="PROSITE" id="PS50060">
    <property type="entry name" value="MAM_2"/>
    <property type="match status" value="1"/>
</dbReference>
<dbReference type="EMBL" id="JAIWYP010000001">
    <property type="protein sequence ID" value="KAH3887658.1"/>
    <property type="molecule type" value="Genomic_DNA"/>
</dbReference>
<protein>
    <recommendedName>
        <fullName evidence="1">MAM domain-containing protein</fullName>
    </recommendedName>
</protein>
<dbReference type="InterPro" id="IPR051560">
    <property type="entry name" value="MAM_domain-containing"/>
</dbReference>
<dbReference type="Gene3D" id="2.60.120.200">
    <property type="match status" value="1"/>
</dbReference>
<dbReference type="GO" id="GO:0016020">
    <property type="term" value="C:membrane"/>
    <property type="evidence" value="ECO:0007669"/>
    <property type="project" value="InterPro"/>
</dbReference>
<dbReference type="AlphaFoldDB" id="A0A9D4N108"/>
<evidence type="ECO:0000313" key="3">
    <source>
        <dbReference type="Proteomes" id="UP000828390"/>
    </source>
</evidence>
<keyword evidence="3" id="KW-1185">Reference proteome</keyword>
<dbReference type="PANTHER" id="PTHR23282:SF142">
    <property type="entry name" value="MAM DOMAIN-CONTAINING PROTEIN"/>
    <property type="match status" value="1"/>
</dbReference>
<gene>
    <name evidence="2" type="ORF">DPMN_011676</name>
</gene>
<dbReference type="InterPro" id="IPR013320">
    <property type="entry name" value="ConA-like_dom_sf"/>
</dbReference>
<organism evidence="2 3">
    <name type="scientific">Dreissena polymorpha</name>
    <name type="common">Zebra mussel</name>
    <name type="synonym">Mytilus polymorpha</name>
    <dbReference type="NCBI Taxonomy" id="45954"/>
    <lineage>
        <taxon>Eukaryota</taxon>
        <taxon>Metazoa</taxon>
        <taxon>Spiralia</taxon>
        <taxon>Lophotrochozoa</taxon>
        <taxon>Mollusca</taxon>
        <taxon>Bivalvia</taxon>
        <taxon>Autobranchia</taxon>
        <taxon>Heteroconchia</taxon>
        <taxon>Euheterodonta</taxon>
        <taxon>Imparidentia</taxon>
        <taxon>Neoheterodontei</taxon>
        <taxon>Myida</taxon>
        <taxon>Dreissenoidea</taxon>
        <taxon>Dreissenidae</taxon>
        <taxon>Dreissena</taxon>
    </lineage>
</organism>
<evidence type="ECO:0000313" key="2">
    <source>
        <dbReference type="EMBL" id="KAH3887658.1"/>
    </source>
</evidence>
<name>A0A9D4N108_DREPO</name>
<dbReference type="PANTHER" id="PTHR23282">
    <property type="entry name" value="APICAL ENDOSOMAL GLYCOPROTEIN PRECURSOR"/>
    <property type="match status" value="1"/>
</dbReference>
<proteinExistence type="predicted"/>
<evidence type="ECO:0000259" key="1">
    <source>
        <dbReference type="PROSITE" id="PS50060"/>
    </source>
</evidence>
<accession>A0A9D4N108</accession>
<dbReference type="InterPro" id="IPR000998">
    <property type="entry name" value="MAM_dom"/>
</dbReference>
<feature type="domain" description="MAM" evidence="1">
    <location>
        <begin position="1"/>
        <end position="63"/>
    </location>
</feature>
<dbReference type="SUPFAM" id="SSF49899">
    <property type="entry name" value="Concanavalin A-like lectins/glucanases"/>
    <property type="match status" value="1"/>
</dbReference>
<reference evidence="2" key="1">
    <citation type="journal article" date="2019" name="bioRxiv">
        <title>The Genome of the Zebra Mussel, Dreissena polymorpha: A Resource for Invasive Species Research.</title>
        <authorList>
            <person name="McCartney M.A."/>
            <person name="Auch B."/>
            <person name="Kono T."/>
            <person name="Mallez S."/>
            <person name="Zhang Y."/>
            <person name="Obille A."/>
            <person name="Becker A."/>
            <person name="Abrahante J.E."/>
            <person name="Garbe J."/>
            <person name="Badalamenti J.P."/>
            <person name="Herman A."/>
            <person name="Mangelson H."/>
            <person name="Liachko I."/>
            <person name="Sullivan S."/>
            <person name="Sone E.D."/>
            <person name="Koren S."/>
            <person name="Silverstein K.A.T."/>
            <person name="Beckman K.B."/>
            <person name="Gohl D.M."/>
        </authorList>
    </citation>
    <scope>NUCLEOTIDE SEQUENCE</scope>
    <source>
        <strain evidence="2">Duluth1</strain>
        <tissue evidence="2">Whole animal</tissue>
    </source>
</reference>
<dbReference type="Proteomes" id="UP000828390">
    <property type="component" value="Unassembled WGS sequence"/>
</dbReference>